<protein>
    <submittedName>
        <fullName evidence="1">Uncharacterized protein</fullName>
    </submittedName>
</protein>
<accession>A0A8H5MMW4</accession>
<keyword evidence="2" id="KW-1185">Reference proteome</keyword>
<proteinExistence type="predicted"/>
<sequence length="430" mass="46525">MAGYVTESSTSILAKLGTSIAGAGASWLFTKGLNALDGGSETDQINKGINKVLKDVQMISNAVQSLSQTLLADIVTLRGDELQQPVDDINALYTDISQIINTVLALPATLSAADRASQIQDAQSRLDSRLTDCANDVPMYLTKINSFLAETTSGDQVGYPFLQQVAQKCLDESTDFLGYYGKTKAIIIGYWVVVAKGIALLQMAFESPGVGFVEGADAIQTQKNNLSQQDQVFRTTVGQNTISIAELVINAEQPCYVGISFASNAGYRVALWPQFNEQIFVGCPGSPTSPDGAGVSPTLWFLESGDALFAYEPSGSYALRVSENATENFLVMSGSQWQAVEVPDNDKSDANVWFIKPIAPGSDRYSLQFQSRYPGYSNFLVAKTIQLNGDSALTTVEEGDVELRWEETFDPNSTAFRWQISGWVDPPPSS</sequence>
<dbReference type="AlphaFoldDB" id="A0A8H5MMW4"/>
<gene>
    <name evidence="1" type="ORF">FMEXI_11002</name>
</gene>
<comment type="caution">
    <text evidence="1">The sequence shown here is derived from an EMBL/GenBank/DDBJ whole genome shotgun (WGS) entry which is preliminary data.</text>
</comment>
<organism evidence="1 2">
    <name type="scientific">Fusarium mexicanum</name>
    <dbReference type="NCBI Taxonomy" id="751941"/>
    <lineage>
        <taxon>Eukaryota</taxon>
        <taxon>Fungi</taxon>
        <taxon>Dikarya</taxon>
        <taxon>Ascomycota</taxon>
        <taxon>Pezizomycotina</taxon>
        <taxon>Sordariomycetes</taxon>
        <taxon>Hypocreomycetidae</taxon>
        <taxon>Hypocreales</taxon>
        <taxon>Nectriaceae</taxon>
        <taxon>Fusarium</taxon>
        <taxon>Fusarium fujikuroi species complex</taxon>
    </lineage>
</organism>
<evidence type="ECO:0000313" key="2">
    <source>
        <dbReference type="Proteomes" id="UP000522262"/>
    </source>
</evidence>
<dbReference type="Proteomes" id="UP000522262">
    <property type="component" value="Unassembled WGS sequence"/>
</dbReference>
<name>A0A8H5MMW4_9HYPO</name>
<reference evidence="1 2" key="1">
    <citation type="submission" date="2020-05" db="EMBL/GenBank/DDBJ databases">
        <title>Identification and distribution of gene clusters putatively required for synthesis of sphingolipid metabolism inhibitors in phylogenetically diverse species of the filamentous fungus Fusarium.</title>
        <authorList>
            <person name="Kim H.-S."/>
            <person name="Busman M."/>
            <person name="Brown D.W."/>
            <person name="Divon H."/>
            <person name="Uhlig S."/>
            <person name="Proctor R.H."/>
        </authorList>
    </citation>
    <scope>NUCLEOTIDE SEQUENCE [LARGE SCALE GENOMIC DNA]</scope>
    <source>
        <strain evidence="1 2">NRRL 53147</strain>
    </source>
</reference>
<evidence type="ECO:0000313" key="1">
    <source>
        <dbReference type="EMBL" id="KAF5535044.1"/>
    </source>
</evidence>
<dbReference type="EMBL" id="JAAOAM010000286">
    <property type="protein sequence ID" value="KAF5535044.1"/>
    <property type="molecule type" value="Genomic_DNA"/>
</dbReference>